<dbReference type="InterPro" id="IPR021241">
    <property type="entry name" value="CsiV"/>
</dbReference>
<reference evidence="3" key="2">
    <citation type="submission" date="2020-09" db="EMBL/GenBank/DDBJ databases">
        <authorList>
            <person name="Sun Q."/>
            <person name="Zhou Y."/>
        </authorList>
    </citation>
    <scope>NUCLEOTIDE SEQUENCE</scope>
    <source>
        <strain evidence="3">CGMCC 1.12181</strain>
    </source>
</reference>
<keyword evidence="4" id="KW-1185">Reference proteome</keyword>
<dbReference type="Proteomes" id="UP000605253">
    <property type="component" value="Unassembled WGS sequence"/>
</dbReference>
<keyword evidence="2" id="KW-0732">Signal</keyword>
<dbReference type="Pfam" id="PF10972">
    <property type="entry name" value="CsiV"/>
    <property type="match status" value="1"/>
</dbReference>
<dbReference type="EMBL" id="BMEO01000008">
    <property type="protein sequence ID" value="GGF97875.1"/>
    <property type="molecule type" value="Genomic_DNA"/>
</dbReference>
<evidence type="ECO:0000256" key="1">
    <source>
        <dbReference type="SAM" id="MobiDB-lite"/>
    </source>
</evidence>
<organism evidence="3 4">
    <name type="scientific">Marinicella pacifica</name>
    <dbReference type="NCBI Taxonomy" id="1171543"/>
    <lineage>
        <taxon>Bacteria</taxon>
        <taxon>Pseudomonadati</taxon>
        <taxon>Pseudomonadota</taxon>
        <taxon>Gammaproteobacteria</taxon>
        <taxon>Lysobacterales</taxon>
        <taxon>Marinicellaceae</taxon>
        <taxon>Marinicella</taxon>
    </lineage>
</organism>
<dbReference type="RefSeq" id="WP_188365509.1">
    <property type="nucleotide sequence ID" value="NZ_BAABJF010000022.1"/>
</dbReference>
<protein>
    <recommendedName>
        <fullName evidence="5">Peptidoglycan-binding protein CsiV</fullName>
    </recommendedName>
</protein>
<evidence type="ECO:0000313" key="3">
    <source>
        <dbReference type="EMBL" id="GGF97875.1"/>
    </source>
</evidence>
<proteinExistence type="predicted"/>
<accession>A0A917FRI1</accession>
<evidence type="ECO:0000313" key="4">
    <source>
        <dbReference type="Proteomes" id="UP000605253"/>
    </source>
</evidence>
<evidence type="ECO:0000256" key="2">
    <source>
        <dbReference type="SAM" id="SignalP"/>
    </source>
</evidence>
<feature type="signal peptide" evidence="2">
    <location>
        <begin position="1"/>
        <end position="19"/>
    </location>
</feature>
<reference evidence="3" key="1">
    <citation type="journal article" date="2014" name="Int. J. Syst. Evol. Microbiol.">
        <title>Complete genome sequence of Corynebacterium casei LMG S-19264T (=DSM 44701T), isolated from a smear-ripened cheese.</title>
        <authorList>
            <consortium name="US DOE Joint Genome Institute (JGI-PGF)"/>
            <person name="Walter F."/>
            <person name="Albersmeier A."/>
            <person name="Kalinowski J."/>
            <person name="Ruckert C."/>
        </authorList>
    </citation>
    <scope>NUCLEOTIDE SEQUENCE</scope>
    <source>
        <strain evidence="3">CGMCC 1.12181</strain>
    </source>
</reference>
<feature type="chain" id="PRO_5036918461" description="Peptidoglycan-binding protein CsiV" evidence="2">
    <location>
        <begin position="20"/>
        <end position="278"/>
    </location>
</feature>
<comment type="caution">
    <text evidence="3">The sequence shown here is derived from an EMBL/GenBank/DDBJ whole genome shotgun (WGS) entry which is preliminary data.</text>
</comment>
<evidence type="ECO:0008006" key="5">
    <source>
        <dbReference type="Google" id="ProtNLM"/>
    </source>
</evidence>
<name>A0A917FRI1_9GAMM</name>
<sequence length="278" mass="31755">MKKFVINSLLFLLAGAAWGQNYIKRTAEEPVYDVEVIVFGHNLTQPSADSIQQATVFDQQQTVDINFISADEDWPTIKMPPDKQAGESAQSPNNPDVSQEASQEAAQKSTWQVPLNEQPVIYEVLVWYLKSRQLIGSVVNLLDNNPKYKPLIRQLWRQPTTPFNKPLYVKVNSAQSPPLTDPATSENTTQAWPDSKDFLAQPIEIQDFQVAGQVALSQGRFIHLHTKFNYYRINQNQEVLIYGSKQQRQIKLDQWQYFDHPQFGVLVKVTPVKAEELL</sequence>
<feature type="compositionally biased region" description="Polar residues" evidence="1">
    <location>
        <begin position="87"/>
        <end position="110"/>
    </location>
</feature>
<gene>
    <name evidence="3" type="ORF">GCM10011365_19070</name>
</gene>
<feature type="region of interest" description="Disordered" evidence="1">
    <location>
        <begin position="73"/>
        <end position="110"/>
    </location>
</feature>
<dbReference type="AlphaFoldDB" id="A0A917FRI1"/>